<proteinExistence type="predicted"/>
<sequence length="412" mass="46080">MRFSHFSTLILAHSIFLQCCFCTIASDYATLHSLVDNIAINCGASGKSIAVDGGEWIGGIGFSNLAPFKTTSSKSNHRASDTVSPVPYMTARISSSQFSYTLQLSPGQKFIRLHFYPTILGFWTVQGLFFTVKAGPYTLLSNFSASLAADALGLKSFAREFWPLLHRFRVYVVGQKYKTYIKNNTALETSHRLNIGGGLILSVEDSGMFRQWFDDTNYLLESSGLLPVTGTVAVKFMNAAPPKLYQTAWSMDPNMQTNQLYSFTWKLPVDLGFRWNGGNGVAMHRDYMVTMEGERVEGKRDVLSSCTPSLRVEDYAEREEVEVEVEVEADYEEDKDFINLGRAEFEEIIGITTLGLGGAVVAQRTQGPMFGQDEGISGQEKTNSTFSKLVRVLHVELKVWTCQRRRQRMADQ</sequence>
<organism evidence="1 2">
    <name type="scientific">Camellia lanceoleosa</name>
    <dbReference type="NCBI Taxonomy" id="1840588"/>
    <lineage>
        <taxon>Eukaryota</taxon>
        <taxon>Viridiplantae</taxon>
        <taxon>Streptophyta</taxon>
        <taxon>Embryophyta</taxon>
        <taxon>Tracheophyta</taxon>
        <taxon>Spermatophyta</taxon>
        <taxon>Magnoliopsida</taxon>
        <taxon>eudicotyledons</taxon>
        <taxon>Gunneridae</taxon>
        <taxon>Pentapetalae</taxon>
        <taxon>asterids</taxon>
        <taxon>Ericales</taxon>
        <taxon>Theaceae</taxon>
        <taxon>Camellia</taxon>
    </lineage>
</organism>
<gene>
    <name evidence="1" type="ORF">LOK49_LG04G01787</name>
</gene>
<evidence type="ECO:0000313" key="1">
    <source>
        <dbReference type="EMBL" id="KAI8018133.1"/>
    </source>
</evidence>
<keyword evidence="2" id="KW-1185">Reference proteome</keyword>
<name>A0ACC0HZI6_9ERIC</name>
<dbReference type="Proteomes" id="UP001060215">
    <property type="component" value="Chromosome 2"/>
</dbReference>
<dbReference type="EMBL" id="CM045759">
    <property type="protein sequence ID" value="KAI8018133.1"/>
    <property type="molecule type" value="Genomic_DNA"/>
</dbReference>
<evidence type="ECO:0000313" key="2">
    <source>
        <dbReference type="Proteomes" id="UP001060215"/>
    </source>
</evidence>
<reference evidence="1 2" key="1">
    <citation type="journal article" date="2022" name="Plant J.">
        <title>Chromosome-level genome of Camellia lanceoleosa provides a valuable resource for understanding genome evolution and self-incompatibility.</title>
        <authorList>
            <person name="Gong W."/>
            <person name="Xiao S."/>
            <person name="Wang L."/>
            <person name="Liao Z."/>
            <person name="Chang Y."/>
            <person name="Mo W."/>
            <person name="Hu G."/>
            <person name="Li W."/>
            <person name="Zhao G."/>
            <person name="Zhu H."/>
            <person name="Hu X."/>
            <person name="Ji K."/>
            <person name="Xiang X."/>
            <person name="Song Q."/>
            <person name="Yuan D."/>
            <person name="Jin S."/>
            <person name="Zhang L."/>
        </authorList>
    </citation>
    <scope>NUCLEOTIDE SEQUENCE [LARGE SCALE GENOMIC DNA]</scope>
    <source>
        <strain evidence="1">SQ_2022a</strain>
    </source>
</reference>
<accession>A0ACC0HZI6</accession>
<comment type="caution">
    <text evidence="1">The sequence shown here is derived from an EMBL/GenBank/DDBJ whole genome shotgun (WGS) entry which is preliminary data.</text>
</comment>
<protein>
    <submittedName>
        <fullName evidence="1">Receptor-like protein kinase FERONIA</fullName>
    </submittedName>
</protein>